<evidence type="ECO:0008006" key="5">
    <source>
        <dbReference type="Google" id="ProtNLM"/>
    </source>
</evidence>
<dbReference type="InterPro" id="IPR001451">
    <property type="entry name" value="Hexapep"/>
</dbReference>
<evidence type="ECO:0000313" key="4">
    <source>
        <dbReference type="Proteomes" id="UP000603295"/>
    </source>
</evidence>
<comment type="caution">
    <text evidence="3">The sequence shown here is derived from an EMBL/GenBank/DDBJ whole genome shotgun (WGS) entry which is preliminary data.</text>
</comment>
<dbReference type="InterPro" id="IPR011004">
    <property type="entry name" value="Trimer_LpxA-like_sf"/>
</dbReference>
<protein>
    <recommendedName>
        <fullName evidence="5">Acetyltransferase</fullName>
    </recommendedName>
</protein>
<comment type="similarity">
    <text evidence="1">Belongs to the transferase hexapeptide repeat family.</text>
</comment>
<gene>
    <name evidence="3" type="ORF">GCM10011459_01370</name>
</gene>
<sequence length="158" mass="17399">MIITKQLKVDQRLLEQNQRLLRHLNTSCLNDRQIKQLLNEIFGYQIDDSNQFLLPFYSDYGRNIKLGKNISVSCNVTMADKAGIRIGDNVEISSSTSLLTVDGNQSGPIVIDSGVKIGGNVIILPNVHIGTDAVISAGSIITHNIPAGENISYVYEER</sequence>
<keyword evidence="4" id="KW-1185">Reference proteome</keyword>
<dbReference type="SUPFAM" id="SSF51161">
    <property type="entry name" value="Trimeric LpxA-like enzymes"/>
    <property type="match status" value="1"/>
</dbReference>
<proteinExistence type="inferred from homology"/>
<dbReference type="RefSeq" id="WP_153709393.1">
    <property type="nucleotide sequence ID" value="NZ_BMDS01000001.1"/>
</dbReference>
<dbReference type="PANTHER" id="PTHR23416:SF23">
    <property type="entry name" value="ACETYLTRANSFERASE C18B11.09C-RELATED"/>
    <property type="match status" value="1"/>
</dbReference>
<dbReference type="PANTHER" id="PTHR23416">
    <property type="entry name" value="SIALIC ACID SYNTHASE-RELATED"/>
    <property type="match status" value="1"/>
</dbReference>
<evidence type="ECO:0000313" key="3">
    <source>
        <dbReference type="EMBL" id="GGI62303.1"/>
    </source>
</evidence>
<dbReference type="Proteomes" id="UP000603295">
    <property type="component" value="Unassembled WGS sequence"/>
</dbReference>
<evidence type="ECO:0000256" key="1">
    <source>
        <dbReference type="ARBA" id="ARBA00007274"/>
    </source>
</evidence>
<dbReference type="EMBL" id="BMDS01000001">
    <property type="protein sequence ID" value="GGI62303.1"/>
    <property type="molecule type" value="Genomic_DNA"/>
</dbReference>
<reference evidence="4" key="1">
    <citation type="journal article" date="2019" name="Int. J. Syst. Evol. Microbiol.">
        <title>The Global Catalogue of Microorganisms (GCM) 10K type strain sequencing project: providing services to taxonomists for standard genome sequencing and annotation.</title>
        <authorList>
            <consortium name="The Broad Institute Genomics Platform"/>
            <consortium name="The Broad Institute Genome Sequencing Center for Infectious Disease"/>
            <person name="Wu L."/>
            <person name="Ma J."/>
        </authorList>
    </citation>
    <scope>NUCLEOTIDE SEQUENCE [LARGE SCALE GENOMIC DNA]</scope>
    <source>
        <strain evidence="4">CCM 8609</strain>
    </source>
</reference>
<accession>A0ABQ2C3J8</accession>
<dbReference type="Pfam" id="PF00132">
    <property type="entry name" value="Hexapep"/>
    <property type="match status" value="1"/>
</dbReference>
<dbReference type="InterPro" id="IPR051159">
    <property type="entry name" value="Hexapeptide_acetyltransf"/>
</dbReference>
<organism evidence="3 4">
    <name type="scientific">Limosilactobacillus caviae</name>
    <dbReference type="NCBI Taxonomy" id="1769424"/>
    <lineage>
        <taxon>Bacteria</taxon>
        <taxon>Bacillati</taxon>
        <taxon>Bacillota</taxon>
        <taxon>Bacilli</taxon>
        <taxon>Lactobacillales</taxon>
        <taxon>Lactobacillaceae</taxon>
        <taxon>Limosilactobacillus</taxon>
    </lineage>
</organism>
<evidence type="ECO:0000256" key="2">
    <source>
        <dbReference type="ARBA" id="ARBA00022679"/>
    </source>
</evidence>
<name>A0ABQ2C3J8_9LACO</name>
<keyword evidence="2" id="KW-0808">Transferase</keyword>
<dbReference type="Gene3D" id="2.160.10.10">
    <property type="entry name" value="Hexapeptide repeat proteins"/>
    <property type="match status" value="1"/>
</dbReference>